<name>A0ABW5TS25_9SPHI</name>
<comment type="cofactor">
    <cofactor evidence="1">
        <name>FAD</name>
        <dbReference type="ChEBI" id="CHEBI:57692"/>
    </cofactor>
</comment>
<protein>
    <submittedName>
        <fullName evidence="5">FAD-binding domain-containing protein</fullName>
    </submittedName>
</protein>
<evidence type="ECO:0000259" key="4">
    <source>
        <dbReference type="Pfam" id="PF03441"/>
    </source>
</evidence>
<gene>
    <name evidence="5" type="ORF">ACFSSE_08110</name>
</gene>
<evidence type="ECO:0000313" key="5">
    <source>
        <dbReference type="EMBL" id="MFD2731669.1"/>
    </source>
</evidence>
<keyword evidence="2" id="KW-0285">Flavoprotein</keyword>
<dbReference type="Pfam" id="PF03441">
    <property type="entry name" value="FAD_binding_7"/>
    <property type="match status" value="1"/>
</dbReference>
<organism evidence="5 6">
    <name type="scientific">Pedobacter alpinus</name>
    <dbReference type="NCBI Taxonomy" id="1590643"/>
    <lineage>
        <taxon>Bacteria</taxon>
        <taxon>Pseudomonadati</taxon>
        <taxon>Bacteroidota</taxon>
        <taxon>Sphingobacteriia</taxon>
        <taxon>Sphingobacteriales</taxon>
        <taxon>Sphingobacteriaceae</taxon>
        <taxon>Pedobacter</taxon>
    </lineage>
</organism>
<dbReference type="EMBL" id="JBHULV010000024">
    <property type="protein sequence ID" value="MFD2731669.1"/>
    <property type="molecule type" value="Genomic_DNA"/>
</dbReference>
<dbReference type="Proteomes" id="UP001597546">
    <property type="component" value="Unassembled WGS sequence"/>
</dbReference>
<dbReference type="Gene3D" id="1.10.579.10">
    <property type="entry name" value="DNA Cyclobutane Dipyrimidine Photolyase, subunit A, domain 3"/>
    <property type="match status" value="1"/>
</dbReference>
<proteinExistence type="predicted"/>
<dbReference type="RefSeq" id="WP_379045693.1">
    <property type="nucleotide sequence ID" value="NZ_JBHSKW010000056.1"/>
</dbReference>
<dbReference type="PANTHER" id="PTHR11455:SF9">
    <property type="entry name" value="CRYPTOCHROME CIRCADIAN CLOCK 5 ISOFORM X1"/>
    <property type="match status" value="1"/>
</dbReference>
<keyword evidence="3" id="KW-0274">FAD</keyword>
<reference evidence="6" key="1">
    <citation type="journal article" date="2019" name="Int. J. Syst. Evol. Microbiol.">
        <title>The Global Catalogue of Microorganisms (GCM) 10K type strain sequencing project: providing services to taxonomists for standard genome sequencing and annotation.</title>
        <authorList>
            <consortium name="The Broad Institute Genomics Platform"/>
            <consortium name="The Broad Institute Genome Sequencing Center for Infectious Disease"/>
            <person name="Wu L."/>
            <person name="Ma J."/>
        </authorList>
    </citation>
    <scope>NUCLEOTIDE SEQUENCE [LARGE SCALE GENOMIC DNA]</scope>
    <source>
        <strain evidence="6">KCTC 42456</strain>
    </source>
</reference>
<dbReference type="InterPro" id="IPR036134">
    <property type="entry name" value="Crypto/Photolyase_FAD-like_sf"/>
</dbReference>
<accession>A0ABW5TS25</accession>
<dbReference type="InterPro" id="IPR005101">
    <property type="entry name" value="Cryptochr/Photolyase_FAD-bd"/>
</dbReference>
<dbReference type="PANTHER" id="PTHR11455">
    <property type="entry name" value="CRYPTOCHROME"/>
    <property type="match status" value="1"/>
</dbReference>
<keyword evidence="6" id="KW-1185">Reference proteome</keyword>
<dbReference type="InterPro" id="IPR002081">
    <property type="entry name" value="Cryptochrome/DNA_photolyase_1"/>
</dbReference>
<evidence type="ECO:0000313" key="6">
    <source>
        <dbReference type="Proteomes" id="UP001597546"/>
    </source>
</evidence>
<evidence type="ECO:0000256" key="1">
    <source>
        <dbReference type="ARBA" id="ARBA00001974"/>
    </source>
</evidence>
<comment type="caution">
    <text evidence="5">The sequence shown here is derived from an EMBL/GenBank/DDBJ whole genome shotgun (WGS) entry which is preliminary data.</text>
</comment>
<evidence type="ECO:0000256" key="3">
    <source>
        <dbReference type="ARBA" id="ARBA00022827"/>
    </source>
</evidence>
<evidence type="ECO:0000256" key="2">
    <source>
        <dbReference type="ARBA" id="ARBA00022630"/>
    </source>
</evidence>
<dbReference type="SUPFAM" id="SSF48173">
    <property type="entry name" value="Cryptochrome/photolyase FAD-binding domain"/>
    <property type="match status" value="1"/>
</dbReference>
<sequence length="119" mass="13897">MQAGVTGVNTIRIYNPTKNAEEHDNDGVFIKQWLPELKDIPSHLIYEPWKLSPIEQQLYHCKIGEDYPVPIVDLEESRKFASDIIYRLRKSKTVKIEGKRILKKHINLGDTNQLNENRN</sequence>
<feature type="domain" description="Cryptochrome/DNA photolyase FAD-binding" evidence="4">
    <location>
        <begin position="2"/>
        <end position="83"/>
    </location>
</feature>